<keyword evidence="1" id="KW-0175">Coiled coil</keyword>
<dbReference type="AlphaFoldDB" id="A0A8H4RD23"/>
<sequence length="685" mass="77496">MGKRKQPRPQRPKPLSRWPLEDELALLGLLDFCIKHKQVFPFNEENVVGHLSSAGSSHDGYTWGQISRKLGRLWHTTGRDDSVKKADIYEEGSACVGFTEDERGTIKSNVERLEKLLKPNSLRKRVLKIPVTRKAISASPFTIKGDQSRTPECDTHDRERLTPRAQRHQTRELAKQSTWEWESPELSLCEDESPRKRSRPTKNSSQNRCNQQGKEDSEDPERGTECLLKAQLALEDNELKPFSENEKDNNSSNVFTSENHDPHEFTPLRLGSEIRRLQGDEVPSPITLERIHRAILRKKEEKILELQETINANEEQFQEFQTQLDSFGSVQERRQEGGDSLELFVSNLNQEIRHLKTAKDDCRKIGTFTKLAGSYDIAREEMHIETRVPIIRRLMKNILGGCDDDTMLKFPGPNISAGLRALLSFRFRLGLDGKTPLGREQFESLVSNRPPYSVIETLIEAAVCTWVFESGFPNFEREPGSLSLFTKYRELIAAQDGAVALRNLELASYHALVNSPRFHNLTDKEAEDLAASLSKTLAPLFSRNAEESEENVFETWGEEESVWKARRQRLIAIFKDALKMKAGSLLTPERYELVYYAPGTVFDLATMDVETIDGAPVDAPVEEGHIVEHCLHVAIQAFTRETVKDVDPVSKATIQSKNFTRGDAAQPSGGTAPTVLAKAVVVLRK</sequence>
<comment type="caution">
    <text evidence="3">The sequence shown here is derived from an EMBL/GenBank/DDBJ whole genome shotgun (WGS) entry which is preliminary data.</text>
</comment>
<evidence type="ECO:0000313" key="4">
    <source>
        <dbReference type="Proteomes" id="UP000566819"/>
    </source>
</evidence>
<gene>
    <name evidence="3" type="ORF">G7Y89_g11662</name>
</gene>
<reference evidence="3 4" key="1">
    <citation type="submission" date="2020-03" db="EMBL/GenBank/DDBJ databases">
        <title>Draft Genome Sequence of Cudoniella acicularis.</title>
        <authorList>
            <person name="Buettner E."/>
            <person name="Kellner H."/>
        </authorList>
    </citation>
    <scope>NUCLEOTIDE SEQUENCE [LARGE SCALE GENOMIC DNA]</scope>
    <source>
        <strain evidence="3 4">DSM 108380</strain>
    </source>
</reference>
<dbReference type="OrthoDB" id="303107at2759"/>
<evidence type="ECO:0000256" key="2">
    <source>
        <dbReference type="SAM" id="MobiDB-lite"/>
    </source>
</evidence>
<feature type="region of interest" description="Disordered" evidence="2">
    <location>
        <begin position="140"/>
        <end position="223"/>
    </location>
</feature>
<evidence type="ECO:0000313" key="3">
    <source>
        <dbReference type="EMBL" id="KAF4626499.1"/>
    </source>
</evidence>
<name>A0A8H4RD23_9HELO</name>
<protein>
    <submittedName>
        <fullName evidence="3">Uncharacterized protein</fullName>
    </submittedName>
</protein>
<keyword evidence="4" id="KW-1185">Reference proteome</keyword>
<evidence type="ECO:0000256" key="1">
    <source>
        <dbReference type="SAM" id="Coils"/>
    </source>
</evidence>
<dbReference type="Proteomes" id="UP000566819">
    <property type="component" value="Unassembled WGS sequence"/>
</dbReference>
<feature type="coiled-coil region" evidence="1">
    <location>
        <begin position="296"/>
        <end position="323"/>
    </location>
</feature>
<proteinExistence type="predicted"/>
<feature type="compositionally biased region" description="Basic and acidic residues" evidence="2">
    <location>
        <begin position="146"/>
        <end position="162"/>
    </location>
</feature>
<feature type="compositionally biased region" description="Polar residues" evidence="2">
    <location>
        <begin position="201"/>
        <end position="212"/>
    </location>
</feature>
<feature type="region of interest" description="Disordered" evidence="2">
    <location>
        <begin position="241"/>
        <end position="265"/>
    </location>
</feature>
<dbReference type="EMBL" id="JAAMPI010001141">
    <property type="protein sequence ID" value="KAF4626499.1"/>
    <property type="molecule type" value="Genomic_DNA"/>
</dbReference>
<accession>A0A8H4RD23</accession>
<organism evidence="3 4">
    <name type="scientific">Cudoniella acicularis</name>
    <dbReference type="NCBI Taxonomy" id="354080"/>
    <lineage>
        <taxon>Eukaryota</taxon>
        <taxon>Fungi</taxon>
        <taxon>Dikarya</taxon>
        <taxon>Ascomycota</taxon>
        <taxon>Pezizomycotina</taxon>
        <taxon>Leotiomycetes</taxon>
        <taxon>Helotiales</taxon>
        <taxon>Tricladiaceae</taxon>
        <taxon>Cudoniella</taxon>
    </lineage>
</organism>